<protein>
    <submittedName>
        <fullName evidence="1">Uncharacterized protein</fullName>
    </submittedName>
</protein>
<keyword evidence="2" id="KW-1185">Reference proteome</keyword>
<name>A0A0D8XAE5_DICVI</name>
<evidence type="ECO:0000313" key="1">
    <source>
        <dbReference type="EMBL" id="KJH40712.1"/>
    </source>
</evidence>
<dbReference type="EMBL" id="KN717041">
    <property type="protein sequence ID" value="KJH40712.1"/>
    <property type="molecule type" value="Genomic_DNA"/>
</dbReference>
<reference evidence="2" key="2">
    <citation type="journal article" date="2016" name="Sci. Rep.">
        <title>Dictyocaulus viviparus genome, variome and transcriptome elucidate lungworm biology and support future intervention.</title>
        <authorList>
            <person name="McNulty S.N."/>
            <person name="Strube C."/>
            <person name="Rosa B.A."/>
            <person name="Martin J.C."/>
            <person name="Tyagi R."/>
            <person name="Choi Y.J."/>
            <person name="Wang Q."/>
            <person name="Hallsworth Pepin K."/>
            <person name="Zhang X."/>
            <person name="Ozersky P."/>
            <person name="Wilson R.K."/>
            <person name="Sternberg P.W."/>
            <person name="Gasser R.B."/>
            <person name="Mitreva M."/>
        </authorList>
    </citation>
    <scope>NUCLEOTIDE SEQUENCE [LARGE SCALE GENOMIC DNA]</scope>
    <source>
        <strain evidence="2">HannoverDv2000</strain>
    </source>
</reference>
<sequence>MLLRLCVSVDIIALDIHRVKQPEEIISDVYNYLSSSLSADQSKVIKDSYNNMVKDLGAEGANDALNRIKKIVIYAVSPAVEMVVSQLKEEKVKSVVV</sequence>
<dbReference type="Proteomes" id="UP000053766">
    <property type="component" value="Unassembled WGS sequence"/>
</dbReference>
<accession>A0A0D8XAE5</accession>
<dbReference type="AlphaFoldDB" id="A0A0D8XAE5"/>
<dbReference type="OrthoDB" id="5821182at2759"/>
<proteinExistence type="predicted"/>
<evidence type="ECO:0000313" key="2">
    <source>
        <dbReference type="Proteomes" id="UP000053766"/>
    </source>
</evidence>
<gene>
    <name evidence="1" type="ORF">DICVIV_13330</name>
</gene>
<reference evidence="1 2" key="1">
    <citation type="submission" date="2013-11" db="EMBL/GenBank/DDBJ databases">
        <title>Draft genome of the bovine lungworm Dictyocaulus viviparus.</title>
        <authorList>
            <person name="Mitreva M."/>
        </authorList>
    </citation>
    <scope>NUCLEOTIDE SEQUENCE [LARGE SCALE GENOMIC DNA]</scope>
    <source>
        <strain evidence="1 2">HannoverDv2000</strain>
    </source>
</reference>
<organism evidence="1 2">
    <name type="scientific">Dictyocaulus viviparus</name>
    <name type="common">Bovine lungworm</name>
    <dbReference type="NCBI Taxonomy" id="29172"/>
    <lineage>
        <taxon>Eukaryota</taxon>
        <taxon>Metazoa</taxon>
        <taxon>Ecdysozoa</taxon>
        <taxon>Nematoda</taxon>
        <taxon>Chromadorea</taxon>
        <taxon>Rhabditida</taxon>
        <taxon>Rhabditina</taxon>
        <taxon>Rhabditomorpha</taxon>
        <taxon>Strongyloidea</taxon>
        <taxon>Metastrongylidae</taxon>
        <taxon>Dictyocaulus</taxon>
    </lineage>
</organism>